<evidence type="ECO:0000259" key="7">
    <source>
        <dbReference type="PROSITE" id="PS51755"/>
    </source>
</evidence>
<dbReference type="SMART" id="SM01043">
    <property type="entry name" value="BTAD"/>
    <property type="match status" value="1"/>
</dbReference>
<dbReference type="SUPFAM" id="SSF46894">
    <property type="entry name" value="C-terminal effector domain of the bipartite response regulators"/>
    <property type="match status" value="1"/>
</dbReference>
<dbReference type="SMART" id="SM00028">
    <property type="entry name" value="TPR"/>
    <property type="match status" value="5"/>
</dbReference>
<gene>
    <name evidence="8" type="ORF">DFJ67_6115</name>
</gene>
<dbReference type="OrthoDB" id="7628974at2"/>
<evidence type="ECO:0000313" key="8">
    <source>
        <dbReference type="EMBL" id="REG00069.1"/>
    </source>
</evidence>
<evidence type="ECO:0000256" key="6">
    <source>
        <dbReference type="PROSITE-ProRule" id="PRU01091"/>
    </source>
</evidence>
<name>A0A3D9ZRN7_9ACTN</name>
<dbReference type="GO" id="GO:0043531">
    <property type="term" value="F:ADP binding"/>
    <property type="evidence" value="ECO:0007669"/>
    <property type="project" value="InterPro"/>
</dbReference>
<dbReference type="PRINTS" id="PR00364">
    <property type="entry name" value="DISEASERSIST"/>
</dbReference>
<dbReference type="SMART" id="SM00862">
    <property type="entry name" value="Trans_reg_C"/>
    <property type="match status" value="1"/>
</dbReference>
<dbReference type="InterPro" id="IPR005158">
    <property type="entry name" value="BTAD"/>
</dbReference>
<dbReference type="Gene3D" id="1.25.40.10">
    <property type="entry name" value="Tetratricopeptide repeat domain"/>
    <property type="match status" value="2"/>
</dbReference>
<keyword evidence="3 6" id="KW-0238">DNA-binding</keyword>
<dbReference type="PROSITE" id="PS50005">
    <property type="entry name" value="TPR"/>
    <property type="match status" value="1"/>
</dbReference>
<feature type="domain" description="OmpR/PhoB-type" evidence="7">
    <location>
        <begin position="1"/>
        <end position="95"/>
    </location>
</feature>
<evidence type="ECO:0000256" key="2">
    <source>
        <dbReference type="ARBA" id="ARBA00023015"/>
    </source>
</evidence>
<dbReference type="Gene3D" id="1.10.10.10">
    <property type="entry name" value="Winged helix-like DNA-binding domain superfamily/Winged helix DNA-binding domain"/>
    <property type="match status" value="1"/>
</dbReference>
<dbReference type="InterPro" id="IPR036388">
    <property type="entry name" value="WH-like_DNA-bd_sf"/>
</dbReference>
<dbReference type="PANTHER" id="PTHR35807:SF1">
    <property type="entry name" value="TRANSCRIPTIONAL REGULATOR REDD"/>
    <property type="match status" value="1"/>
</dbReference>
<dbReference type="InterPro" id="IPR001867">
    <property type="entry name" value="OmpR/PhoB-type_DNA-bd"/>
</dbReference>
<dbReference type="PANTHER" id="PTHR35807">
    <property type="entry name" value="TRANSCRIPTIONAL REGULATOR REDD-RELATED"/>
    <property type="match status" value="1"/>
</dbReference>
<sequence length="920" mass="99130">MSVRVRVLGPVGVVGPGGPATLVGARQRTLLALLALNAGTVVPCARLVDALWGDDPPRTAVRTLHSHVSRVRQALEACGLPGVLLTRDPGYLLGLPRDQVDAHRFEDAVREARACLDGGSPDRAAALLDEGLAWWRGDALADGAPDGWGRAEADRLTEIRLAATEDLWDARLHLDRHAEAVPELERLAAAHPTRERLVGLLMLALFHCGRHVDALDRYRRLSAHLADEFGVDPGSRVRELHAAILRGDLAVPDRTVATQLPARVGHFAGRVDELGALSRWLAEPSPETQVMVVRGSAGIGKTALVVRWAHEVAARFPDGIVFVDLRGHDPETALTPGEVLAHVLDALGLPRDRLPASAEQRTAVYRSLIHGRRTLVVLDNAGTADHVLPLVPNSANSRVLVTSRHRLAAVSAYHVVRHVELDALGPDDAHTLLARVLGRARVAAEPEATARLAELCGRIPIALRVAAARLSGRPRQPMAELVADLSDEGRLDALSVDGDTHSVRTVFASAYEVLSDPAARMFRLLGLHPSGNVSSWLAAAVTGDTHGRGRRGIDELAAAHLLSEVAVGRYRFHDLMRLYAVERAERDEEGAARDDAVGRLLDWYLAVASAANRVLDPARDRVVATPRQPPRELPFGTDPDEVLAFLDGERDNLVPVAGFALRHGHHRTVCQLAYLTSGYFESRGYADSRIAIHRLGLEAARRGADPVVEGLMHSGLGVALIAARRYEDALGELREALRLMAAAGDQRGVGHAYNNLAAALGELGRFDEAIVACEQAHAVHVANAHTLGAILALNNLGHLYARVGQPEQSLHHLRRGLRLARDANDRRLEAAIQHGIGETHRSTGTLDPALEAFAEALALRRGAGNRHYEARTLVEIGTTLIMAGRRAEAGKPLEEALTIAGELGDEHLADRARAELARLG</sequence>
<dbReference type="Pfam" id="PF00931">
    <property type="entry name" value="NB-ARC"/>
    <property type="match status" value="1"/>
</dbReference>
<keyword evidence="4" id="KW-0804">Transcription</keyword>
<comment type="caution">
    <text evidence="8">The sequence shown here is derived from an EMBL/GenBank/DDBJ whole genome shotgun (WGS) entry which is preliminary data.</text>
</comment>
<dbReference type="SUPFAM" id="SSF52540">
    <property type="entry name" value="P-loop containing nucleoside triphosphate hydrolases"/>
    <property type="match status" value="1"/>
</dbReference>
<keyword evidence="5" id="KW-0802">TPR repeat</keyword>
<dbReference type="GO" id="GO:0003677">
    <property type="term" value="F:DNA binding"/>
    <property type="evidence" value="ECO:0007669"/>
    <property type="project" value="UniProtKB-UniRule"/>
</dbReference>
<dbReference type="InterPro" id="IPR002182">
    <property type="entry name" value="NB-ARC"/>
</dbReference>
<dbReference type="InterPro" id="IPR011990">
    <property type="entry name" value="TPR-like_helical_dom_sf"/>
</dbReference>
<dbReference type="EMBL" id="QUMQ01000001">
    <property type="protein sequence ID" value="REG00069.1"/>
    <property type="molecule type" value="Genomic_DNA"/>
</dbReference>
<evidence type="ECO:0000256" key="5">
    <source>
        <dbReference type="PROSITE-ProRule" id="PRU00339"/>
    </source>
</evidence>
<feature type="DNA-binding region" description="OmpR/PhoB-type" evidence="6">
    <location>
        <begin position="1"/>
        <end position="95"/>
    </location>
</feature>
<evidence type="ECO:0000256" key="3">
    <source>
        <dbReference type="ARBA" id="ARBA00023125"/>
    </source>
</evidence>
<proteinExistence type="inferred from homology"/>
<keyword evidence="9" id="KW-1185">Reference proteome</keyword>
<organism evidence="8 9">
    <name type="scientific">Asanoa ferruginea</name>
    <dbReference type="NCBI Taxonomy" id="53367"/>
    <lineage>
        <taxon>Bacteria</taxon>
        <taxon>Bacillati</taxon>
        <taxon>Actinomycetota</taxon>
        <taxon>Actinomycetes</taxon>
        <taxon>Micromonosporales</taxon>
        <taxon>Micromonosporaceae</taxon>
        <taxon>Asanoa</taxon>
    </lineage>
</organism>
<dbReference type="InterPro" id="IPR051677">
    <property type="entry name" value="AfsR-DnrI-RedD_regulator"/>
</dbReference>
<dbReference type="Proteomes" id="UP000256913">
    <property type="component" value="Unassembled WGS sequence"/>
</dbReference>
<protein>
    <submittedName>
        <fullName evidence="8">DNA-binding SARP family transcriptional activator</fullName>
    </submittedName>
</protein>
<dbReference type="InterPro" id="IPR019734">
    <property type="entry name" value="TPR_rpt"/>
</dbReference>
<comment type="similarity">
    <text evidence="1">Belongs to the AfsR/DnrI/RedD regulatory family.</text>
</comment>
<dbReference type="GO" id="GO:0006355">
    <property type="term" value="P:regulation of DNA-templated transcription"/>
    <property type="evidence" value="ECO:0007669"/>
    <property type="project" value="InterPro"/>
</dbReference>
<dbReference type="CDD" id="cd15831">
    <property type="entry name" value="BTAD"/>
    <property type="match status" value="1"/>
</dbReference>
<dbReference type="Pfam" id="PF00486">
    <property type="entry name" value="Trans_reg_C"/>
    <property type="match status" value="1"/>
</dbReference>
<keyword evidence="2" id="KW-0805">Transcription regulation</keyword>
<accession>A0A3D9ZRN7</accession>
<dbReference type="Gene3D" id="3.40.50.300">
    <property type="entry name" value="P-loop containing nucleotide triphosphate hydrolases"/>
    <property type="match status" value="1"/>
</dbReference>
<dbReference type="SUPFAM" id="SSF48452">
    <property type="entry name" value="TPR-like"/>
    <property type="match status" value="2"/>
</dbReference>
<evidence type="ECO:0000313" key="9">
    <source>
        <dbReference type="Proteomes" id="UP000256913"/>
    </source>
</evidence>
<dbReference type="AlphaFoldDB" id="A0A3D9ZRN7"/>
<dbReference type="RefSeq" id="WP_116071329.1">
    <property type="nucleotide sequence ID" value="NZ_BONB01000003.1"/>
</dbReference>
<feature type="repeat" description="TPR" evidence="5">
    <location>
        <begin position="790"/>
        <end position="823"/>
    </location>
</feature>
<dbReference type="PROSITE" id="PS51755">
    <property type="entry name" value="OMPR_PHOB"/>
    <property type="match status" value="1"/>
</dbReference>
<dbReference type="InterPro" id="IPR016032">
    <property type="entry name" value="Sig_transdc_resp-reg_C-effctor"/>
</dbReference>
<dbReference type="InterPro" id="IPR027417">
    <property type="entry name" value="P-loop_NTPase"/>
</dbReference>
<dbReference type="Pfam" id="PF03704">
    <property type="entry name" value="BTAD"/>
    <property type="match status" value="1"/>
</dbReference>
<dbReference type="Pfam" id="PF13424">
    <property type="entry name" value="TPR_12"/>
    <property type="match status" value="1"/>
</dbReference>
<dbReference type="Pfam" id="PF13374">
    <property type="entry name" value="TPR_10"/>
    <property type="match status" value="1"/>
</dbReference>
<dbReference type="GO" id="GO:0000160">
    <property type="term" value="P:phosphorelay signal transduction system"/>
    <property type="evidence" value="ECO:0007669"/>
    <property type="project" value="InterPro"/>
</dbReference>
<evidence type="ECO:0000256" key="1">
    <source>
        <dbReference type="ARBA" id="ARBA00005820"/>
    </source>
</evidence>
<evidence type="ECO:0000256" key="4">
    <source>
        <dbReference type="ARBA" id="ARBA00023163"/>
    </source>
</evidence>
<reference evidence="8 9" key="1">
    <citation type="submission" date="2018-08" db="EMBL/GenBank/DDBJ databases">
        <title>Sequencing the genomes of 1000 actinobacteria strains.</title>
        <authorList>
            <person name="Klenk H.-P."/>
        </authorList>
    </citation>
    <scope>NUCLEOTIDE SEQUENCE [LARGE SCALE GENOMIC DNA]</scope>
    <source>
        <strain evidence="8 9">DSM 44099</strain>
    </source>
</reference>